<accession>A0A2T3Z5Q5</accession>
<proteinExistence type="predicted"/>
<dbReference type="AlphaFoldDB" id="A0A2T3Z5Q5"/>
<dbReference type="Proteomes" id="UP000240493">
    <property type="component" value="Unassembled WGS sequence"/>
</dbReference>
<reference evidence="1 2" key="1">
    <citation type="submission" date="2016-07" db="EMBL/GenBank/DDBJ databases">
        <title>Multiple horizontal gene transfer events from other fungi enriched the ability of initially mycotrophic Trichoderma (Ascomycota) to feed on dead plant biomass.</title>
        <authorList>
            <consortium name="DOE Joint Genome Institute"/>
            <person name="Aerts A."/>
            <person name="Atanasova L."/>
            <person name="Chenthamara K."/>
            <person name="Zhang J."/>
            <person name="Grujic M."/>
            <person name="Henrissat B."/>
            <person name="Kuo A."/>
            <person name="Salamov A."/>
            <person name="Lipzen A."/>
            <person name="Labutti K."/>
            <person name="Barry K."/>
            <person name="Miao Y."/>
            <person name="Rahimi M.J."/>
            <person name="Shen Q."/>
            <person name="Grigoriev I.V."/>
            <person name="Kubicek C.P."/>
            <person name="Druzhinina I.S."/>
        </authorList>
    </citation>
    <scope>NUCLEOTIDE SEQUENCE [LARGE SCALE GENOMIC DNA]</scope>
    <source>
        <strain evidence="1 2">CBS 433.97</strain>
    </source>
</reference>
<keyword evidence="2" id="KW-1185">Reference proteome</keyword>
<name>A0A2T3Z5Q5_TRIA4</name>
<evidence type="ECO:0000313" key="1">
    <source>
        <dbReference type="EMBL" id="PTB40080.1"/>
    </source>
</evidence>
<dbReference type="EMBL" id="KZ679263">
    <property type="protein sequence ID" value="PTB40080.1"/>
    <property type="molecule type" value="Genomic_DNA"/>
</dbReference>
<gene>
    <name evidence="1" type="ORF">M441DRAFT_426282</name>
</gene>
<sequence>MHAYARLSCLGPITSMRATHATDPPSTAPTFFNPSLESSLFFFLPFSLVSLTCTSCSHFHCRLDVFSRNTSGNGLQ</sequence>
<protein>
    <submittedName>
        <fullName evidence="1">Uncharacterized protein</fullName>
    </submittedName>
</protein>
<organism evidence="1 2">
    <name type="scientific">Trichoderma asperellum (strain ATCC 204424 / CBS 433.97 / NBRC 101777)</name>
    <dbReference type="NCBI Taxonomy" id="1042311"/>
    <lineage>
        <taxon>Eukaryota</taxon>
        <taxon>Fungi</taxon>
        <taxon>Dikarya</taxon>
        <taxon>Ascomycota</taxon>
        <taxon>Pezizomycotina</taxon>
        <taxon>Sordariomycetes</taxon>
        <taxon>Hypocreomycetidae</taxon>
        <taxon>Hypocreales</taxon>
        <taxon>Hypocreaceae</taxon>
        <taxon>Trichoderma</taxon>
    </lineage>
</organism>
<evidence type="ECO:0000313" key="2">
    <source>
        <dbReference type="Proteomes" id="UP000240493"/>
    </source>
</evidence>